<name>A0A2M8KRU4_9BACT</name>
<proteinExistence type="predicted"/>
<dbReference type="PANTHER" id="PTHR33908:SF11">
    <property type="entry name" value="MEMBRANE PROTEIN"/>
    <property type="match status" value="1"/>
</dbReference>
<gene>
    <name evidence="9" type="ORF">COU88_03840</name>
</gene>
<feature type="transmembrane region" description="Helical" evidence="8">
    <location>
        <begin position="89"/>
        <end position="107"/>
    </location>
</feature>
<evidence type="ECO:0000256" key="4">
    <source>
        <dbReference type="ARBA" id="ARBA00022679"/>
    </source>
</evidence>
<keyword evidence="4" id="KW-0808">Transferase</keyword>
<evidence type="ECO:0000256" key="1">
    <source>
        <dbReference type="ARBA" id="ARBA00004651"/>
    </source>
</evidence>
<evidence type="ECO:0000313" key="9">
    <source>
        <dbReference type="EMBL" id="PJE62651.1"/>
    </source>
</evidence>
<feature type="transmembrane region" description="Helical" evidence="8">
    <location>
        <begin position="113"/>
        <end position="131"/>
    </location>
</feature>
<evidence type="ECO:0000256" key="3">
    <source>
        <dbReference type="ARBA" id="ARBA00022676"/>
    </source>
</evidence>
<accession>A0A2M8KRU4</accession>
<dbReference type="GO" id="GO:0009103">
    <property type="term" value="P:lipopolysaccharide biosynthetic process"/>
    <property type="evidence" value="ECO:0007669"/>
    <property type="project" value="UniProtKB-ARBA"/>
</dbReference>
<evidence type="ECO:0000256" key="8">
    <source>
        <dbReference type="SAM" id="Phobius"/>
    </source>
</evidence>
<protein>
    <recommendedName>
        <fullName evidence="11">Glycosyltransferase RgtA/B/C/D-like domain-containing protein</fullName>
    </recommendedName>
</protein>
<dbReference type="PANTHER" id="PTHR33908">
    <property type="entry name" value="MANNOSYLTRANSFERASE YKCB-RELATED"/>
    <property type="match status" value="1"/>
</dbReference>
<keyword evidence="2" id="KW-1003">Cell membrane</keyword>
<sequence>MNIFYKHKKAVLFLVLFVVFLFIRLYNINARIIFDWDQEQFSTQVMNILRNGKFTLLGPRVTDVRGFFLAPYFTYLLIPFYIFTQLHPVALVLFVTCINILFFGISYKLLTKIFGWTTAMLFLLLWTFSSYHAGYDTIPWWPIMLPLGTLFTWWSLWRIYKKNTLKNWIILGLVLGIFIHMHFQFIFAYLFTTVFILMTKPKKWYLHGMATFFTILLLLIPLVVFDFRHNFLNSTLFINYFLNGSGEPKDLFVWQIVFTNAVQPFTYIRNSLLAWLFYVLVHIVAIYTIKKENDRFRKSFFTATETLWIALPFVFAMYGRRPSEYYFLILFPFIYILLSYFLQKYLQKSFAIGLLCLFIFTNIPQIIPLFQSNRNGMQQKDRVIQKIGMLVKNTPYSVSFDGPPNTDTGFRYLLKLYRYPVSEDLTVPMIGVHIPIKENDVQVGIYGITIPKEILK</sequence>
<keyword evidence="6 8" id="KW-1133">Transmembrane helix</keyword>
<keyword evidence="5 8" id="KW-0812">Transmembrane</keyword>
<dbReference type="EMBL" id="PFED01000154">
    <property type="protein sequence ID" value="PJE62651.1"/>
    <property type="molecule type" value="Genomic_DNA"/>
</dbReference>
<evidence type="ECO:0000256" key="2">
    <source>
        <dbReference type="ARBA" id="ARBA00022475"/>
    </source>
</evidence>
<evidence type="ECO:0000256" key="7">
    <source>
        <dbReference type="ARBA" id="ARBA00023136"/>
    </source>
</evidence>
<feature type="transmembrane region" description="Helical" evidence="8">
    <location>
        <begin position="301"/>
        <end position="319"/>
    </location>
</feature>
<organism evidence="9 10">
    <name type="scientific">Candidatus Roizmanbacteria bacterium CG10_big_fil_rev_8_21_14_0_10_39_6</name>
    <dbReference type="NCBI Taxonomy" id="1974853"/>
    <lineage>
        <taxon>Bacteria</taxon>
        <taxon>Candidatus Roizmaniibacteriota</taxon>
    </lineage>
</organism>
<evidence type="ECO:0000256" key="5">
    <source>
        <dbReference type="ARBA" id="ARBA00022692"/>
    </source>
</evidence>
<feature type="transmembrane region" description="Helical" evidence="8">
    <location>
        <begin position="325"/>
        <end position="342"/>
    </location>
</feature>
<dbReference type="GO" id="GO:0016763">
    <property type="term" value="F:pentosyltransferase activity"/>
    <property type="evidence" value="ECO:0007669"/>
    <property type="project" value="TreeGrafter"/>
</dbReference>
<feature type="transmembrane region" description="Helical" evidence="8">
    <location>
        <begin position="138"/>
        <end position="156"/>
    </location>
</feature>
<dbReference type="AlphaFoldDB" id="A0A2M8KRU4"/>
<feature type="transmembrane region" description="Helical" evidence="8">
    <location>
        <begin position="168"/>
        <end position="197"/>
    </location>
</feature>
<evidence type="ECO:0000256" key="6">
    <source>
        <dbReference type="ARBA" id="ARBA00022989"/>
    </source>
</evidence>
<dbReference type="GO" id="GO:0005886">
    <property type="term" value="C:plasma membrane"/>
    <property type="evidence" value="ECO:0007669"/>
    <property type="project" value="UniProtKB-SubCell"/>
</dbReference>
<evidence type="ECO:0008006" key="11">
    <source>
        <dbReference type="Google" id="ProtNLM"/>
    </source>
</evidence>
<feature type="transmembrane region" description="Helical" evidence="8">
    <location>
        <begin position="349"/>
        <end position="370"/>
    </location>
</feature>
<reference evidence="10" key="1">
    <citation type="submission" date="2017-09" db="EMBL/GenBank/DDBJ databases">
        <title>Depth-based differentiation of microbial function through sediment-hosted aquifers and enrichment of novel symbionts in the deep terrestrial subsurface.</title>
        <authorList>
            <person name="Probst A.J."/>
            <person name="Ladd B."/>
            <person name="Jarett J.K."/>
            <person name="Geller-Mcgrath D.E."/>
            <person name="Sieber C.M.K."/>
            <person name="Emerson J.B."/>
            <person name="Anantharaman K."/>
            <person name="Thomas B.C."/>
            <person name="Malmstrom R."/>
            <person name="Stieglmeier M."/>
            <person name="Klingl A."/>
            <person name="Woyke T."/>
            <person name="Ryan C.M."/>
            <person name="Banfield J.F."/>
        </authorList>
    </citation>
    <scope>NUCLEOTIDE SEQUENCE [LARGE SCALE GENOMIC DNA]</scope>
</reference>
<keyword evidence="7 8" id="KW-0472">Membrane</keyword>
<keyword evidence="3" id="KW-0328">Glycosyltransferase</keyword>
<evidence type="ECO:0000313" key="10">
    <source>
        <dbReference type="Proteomes" id="UP000229554"/>
    </source>
</evidence>
<dbReference type="InterPro" id="IPR050297">
    <property type="entry name" value="LipidA_mod_glycosyltrf_83"/>
</dbReference>
<dbReference type="Proteomes" id="UP000229554">
    <property type="component" value="Unassembled WGS sequence"/>
</dbReference>
<comment type="caution">
    <text evidence="9">The sequence shown here is derived from an EMBL/GenBank/DDBJ whole genome shotgun (WGS) entry which is preliminary data.</text>
</comment>
<feature type="transmembrane region" description="Helical" evidence="8">
    <location>
        <begin position="272"/>
        <end position="289"/>
    </location>
</feature>
<feature type="transmembrane region" description="Helical" evidence="8">
    <location>
        <begin position="204"/>
        <end position="225"/>
    </location>
</feature>
<comment type="subcellular location">
    <subcellularLocation>
        <location evidence="1">Cell membrane</location>
        <topology evidence="1">Multi-pass membrane protein</topology>
    </subcellularLocation>
</comment>